<dbReference type="EMBL" id="QOHR01000014">
    <property type="protein sequence ID" value="REC56057.1"/>
    <property type="molecule type" value="Genomic_DNA"/>
</dbReference>
<evidence type="ECO:0000313" key="2">
    <source>
        <dbReference type="EMBL" id="REC56057.1"/>
    </source>
</evidence>
<name>A0A3D9BRF0_9RHOB</name>
<protein>
    <submittedName>
        <fullName evidence="2">Autotransporter domain-containing protein</fullName>
    </submittedName>
</protein>
<sequence length="414" mass="43502">MSFSGASRGSFDMIPFARRVLNGILVVVTLLVLFPASADAMQIFVRALDGKTITLDVEPSDTIEGVNQKIQDKEGLPPDRQTLIFAGKQLEDGRTLSDYNIQKESTLHLLLPAPDADRNAAGDAARRAAELAASTQVDVMTAGASRASRERLISPPSNIAATRDLYVSTSGHRASRGHRPEYNLWISGGLTAFGGDIDGRSLDLVVGADRMFGTSSLLGLMVATGDVRAELNGVETTVRSPAIGIYGARRLEQDLVVDGHVAFALPKVEAAGGSVRGDRLSGSIRLSGSHTTQTGTVRPFVRVAGYDQHIPAYTNTTGDVPEAESRRIDADLGLTLEYGSALGGSGLMPYVTAAAGYAKIDRSGAADETFFAPTLGFGVSGDLANGQLGLDVTGAKITSDTNAVSIGLDWTMAF</sequence>
<dbReference type="SUPFAM" id="SSF54236">
    <property type="entry name" value="Ubiquitin-like"/>
    <property type="match status" value="1"/>
</dbReference>
<dbReference type="SMART" id="SM00213">
    <property type="entry name" value="UBQ"/>
    <property type="match status" value="1"/>
</dbReference>
<dbReference type="PRINTS" id="PR00348">
    <property type="entry name" value="UBIQUITIN"/>
</dbReference>
<dbReference type="CDD" id="cd01803">
    <property type="entry name" value="Ubl_ubiquitin"/>
    <property type="match status" value="1"/>
</dbReference>
<keyword evidence="3" id="KW-1185">Reference proteome</keyword>
<dbReference type="InterPro" id="IPR005546">
    <property type="entry name" value="Autotransporte_beta"/>
</dbReference>
<dbReference type="Gene3D" id="2.40.128.130">
    <property type="entry name" value="Autotransporter beta-domain"/>
    <property type="match status" value="1"/>
</dbReference>
<dbReference type="AlphaFoldDB" id="A0A3D9BRF0"/>
<proteinExistence type="predicted"/>
<reference evidence="2 3" key="1">
    <citation type="journal article" date="2017" name="Int. J. Syst. Evol. Microbiol.">
        <title>Rhodosalinus sediminis gen. nov., sp. nov., isolated from marine saltern.</title>
        <authorList>
            <person name="Guo L.Y."/>
            <person name="Ling S.K."/>
            <person name="Li C.M."/>
            <person name="Chen G.J."/>
            <person name="Du Z.J."/>
        </authorList>
    </citation>
    <scope>NUCLEOTIDE SEQUENCE [LARGE SCALE GENOMIC DNA]</scope>
    <source>
        <strain evidence="2 3">WDN1C137</strain>
    </source>
</reference>
<feature type="domain" description="Ubiquitin-like" evidence="1">
    <location>
        <begin position="41"/>
        <end position="116"/>
    </location>
</feature>
<dbReference type="Pfam" id="PF00240">
    <property type="entry name" value="ubiquitin"/>
    <property type="match status" value="1"/>
</dbReference>
<accession>A0A3D9BRF0</accession>
<comment type="caution">
    <text evidence="2">The sequence shown here is derived from an EMBL/GenBank/DDBJ whole genome shotgun (WGS) entry which is preliminary data.</text>
</comment>
<dbReference type="InterPro" id="IPR019956">
    <property type="entry name" value="Ubiquitin_dom"/>
</dbReference>
<dbReference type="InterPro" id="IPR029071">
    <property type="entry name" value="Ubiquitin-like_domsf"/>
</dbReference>
<organism evidence="2 3">
    <name type="scientific">Rhodosalinus sediminis</name>
    <dbReference type="NCBI Taxonomy" id="1940533"/>
    <lineage>
        <taxon>Bacteria</taxon>
        <taxon>Pseudomonadati</taxon>
        <taxon>Pseudomonadota</taxon>
        <taxon>Alphaproteobacteria</taxon>
        <taxon>Rhodobacterales</taxon>
        <taxon>Paracoccaceae</taxon>
        <taxon>Rhodosalinus</taxon>
    </lineage>
</organism>
<dbReference type="PROSITE" id="PS50053">
    <property type="entry name" value="UBIQUITIN_2"/>
    <property type="match status" value="1"/>
</dbReference>
<gene>
    <name evidence="2" type="ORF">DRV84_10570</name>
</gene>
<dbReference type="InterPro" id="IPR000626">
    <property type="entry name" value="Ubiquitin-like_dom"/>
</dbReference>
<dbReference type="SMART" id="SM00869">
    <property type="entry name" value="Autotransporter"/>
    <property type="match status" value="1"/>
</dbReference>
<dbReference type="Gene3D" id="3.10.20.90">
    <property type="entry name" value="Phosphatidylinositol 3-kinase Catalytic Subunit, Chain A, domain 1"/>
    <property type="match status" value="1"/>
</dbReference>
<dbReference type="PANTHER" id="PTHR10666">
    <property type="entry name" value="UBIQUITIN"/>
    <property type="match status" value="1"/>
</dbReference>
<evidence type="ECO:0000259" key="1">
    <source>
        <dbReference type="PROSITE" id="PS50053"/>
    </source>
</evidence>
<evidence type="ECO:0000313" key="3">
    <source>
        <dbReference type="Proteomes" id="UP000257131"/>
    </source>
</evidence>
<dbReference type="SUPFAM" id="SSF103515">
    <property type="entry name" value="Autotransporter"/>
    <property type="match status" value="1"/>
</dbReference>
<dbReference type="Proteomes" id="UP000257131">
    <property type="component" value="Unassembled WGS sequence"/>
</dbReference>
<dbReference type="Pfam" id="PF03797">
    <property type="entry name" value="Autotransporter"/>
    <property type="match status" value="1"/>
</dbReference>
<dbReference type="FunFam" id="3.10.20.90:FF:000160">
    <property type="entry name" value="Polyubiquitin-C"/>
    <property type="match status" value="1"/>
</dbReference>
<dbReference type="InterPro" id="IPR036709">
    <property type="entry name" value="Autotransporte_beta_dom_sf"/>
</dbReference>
<dbReference type="InterPro" id="IPR050158">
    <property type="entry name" value="Ubiquitin_ubiquitin-like"/>
</dbReference>